<dbReference type="AlphaFoldDB" id="A0A7W7ZD59"/>
<dbReference type="SUPFAM" id="SSF46894">
    <property type="entry name" value="C-terminal effector domain of the bipartite response regulators"/>
    <property type="match status" value="1"/>
</dbReference>
<dbReference type="InterPro" id="IPR001789">
    <property type="entry name" value="Sig_transdc_resp-reg_receiver"/>
</dbReference>
<feature type="region of interest" description="Disordered" evidence="4">
    <location>
        <begin position="1"/>
        <end position="31"/>
    </location>
</feature>
<reference evidence="7 8" key="1">
    <citation type="submission" date="2020-08" db="EMBL/GenBank/DDBJ databases">
        <title>Genomic Encyclopedia of Type Strains, Phase IV (KMG-V): Genome sequencing to study the core and pangenomes of soil and plant-associated prokaryotes.</title>
        <authorList>
            <person name="Whitman W."/>
        </authorList>
    </citation>
    <scope>NUCLEOTIDE SEQUENCE [LARGE SCALE GENOMIC DNA]</scope>
    <source>
        <strain evidence="7 8">M8UP14</strain>
    </source>
</reference>
<dbReference type="PRINTS" id="PR00038">
    <property type="entry name" value="HTHLUXR"/>
</dbReference>
<dbReference type="InterPro" id="IPR016032">
    <property type="entry name" value="Sig_transdc_resp-reg_C-effctor"/>
</dbReference>
<evidence type="ECO:0000256" key="3">
    <source>
        <dbReference type="PROSITE-ProRule" id="PRU00169"/>
    </source>
</evidence>
<evidence type="ECO:0000259" key="5">
    <source>
        <dbReference type="PROSITE" id="PS50043"/>
    </source>
</evidence>
<dbReference type="InterPro" id="IPR058245">
    <property type="entry name" value="NreC/VraR/RcsB-like_REC"/>
</dbReference>
<dbReference type="GO" id="GO:0000160">
    <property type="term" value="P:phosphorelay signal transduction system"/>
    <property type="evidence" value="ECO:0007669"/>
    <property type="project" value="InterPro"/>
</dbReference>
<evidence type="ECO:0000259" key="6">
    <source>
        <dbReference type="PROSITE" id="PS50110"/>
    </source>
</evidence>
<dbReference type="SMART" id="SM00421">
    <property type="entry name" value="HTH_LUXR"/>
    <property type="match status" value="1"/>
</dbReference>
<keyword evidence="2 7" id="KW-0238">DNA-binding</keyword>
<evidence type="ECO:0000256" key="2">
    <source>
        <dbReference type="ARBA" id="ARBA00023125"/>
    </source>
</evidence>
<keyword evidence="1" id="KW-0597">Phosphoprotein</keyword>
<evidence type="ECO:0000256" key="4">
    <source>
        <dbReference type="SAM" id="MobiDB-lite"/>
    </source>
</evidence>
<dbReference type="PROSITE" id="PS50043">
    <property type="entry name" value="HTH_LUXR_2"/>
    <property type="match status" value="1"/>
</dbReference>
<dbReference type="Proteomes" id="UP000540989">
    <property type="component" value="Unassembled WGS sequence"/>
</dbReference>
<protein>
    <submittedName>
        <fullName evidence="7">DNA-binding NarL/FixJ family response regulator</fullName>
    </submittedName>
</protein>
<dbReference type="PROSITE" id="PS50110">
    <property type="entry name" value="RESPONSE_REGULATORY"/>
    <property type="match status" value="1"/>
</dbReference>
<comment type="caution">
    <text evidence="3">Lacks conserved residue(s) required for the propagation of feature annotation.</text>
</comment>
<dbReference type="EMBL" id="JACHIP010000003">
    <property type="protein sequence ID" value="MBB5057756.1"/>
    <property type="molecule type" value="Genomic_DNA"/>
</dbReference>
<sequence>MMVEKTELKTAASRNGDHQSSTSGAPASVPAPETGTGIRVILADSQAIYRVGLRKVFALEDDIRVVAQAENLANLYAALQRFPTDVVVLEGQLISGTIDAIPELVRRAPGAKLIVQVVESDEMNTVELYRRGVRGVVPRSITPDLLIKCVRKIAEGETWIDNQSISWVIDAYRSQASSLTNPRVQPKLSKKEIAIIGCITRGMRNKEIAYQIGTTEQVIKNYLRKVYDKLGVSDRLELALYCLHHQLLSKYVDETTVEPSVMQRPQMPLGAKL</sequence>
<dbReference type="Gene3D" id="3.40.50.2300">
    <property type="match status" value="1"/>
</dbReference>
<proteinExistence type="predicted"/>
<feature type="domain" description="HTH luxR-type" evidence="5">
    <location>
        <begin position="181"/>
        <end position="246"/>
    </location>
</feature>
<dbReference type="InterPro" id="IPR011006">
    <property type="entry name" value="CheY-like_superfamily"/>
</dbReference>
<gene>
    <name evidence="7" type="ORF">HDF16_002462</name>
</gene>
<keyword evidence="8" id="KW-1185">Reference proteome</keyword>
<dbReference type="GO" id="GO:0006355">
    <property type="term" value="P:regulation of DNA-templated transcription"/>
    <property type="evidence" value="ECO:0007669"/>
    <property type="project" value="InterPro"/>
</dbReference>
<dbReference type="PANTHER" id="PTHR43214">
    <property type="entry name" value="TWO-COMPONENT RESPONSE REGULATOR"/>
    <property type="match status" value="1"/>
</dbReference>
<dbReference type="InterPro" id="IPR000792">
    <property type="entry name" value="Tscrpt_reg_LuxR_C"/>
</dbReference>
<dbReference type="SUPFAM" id="SSF52172">
    <property type="entry name" value="CheY-like"/>
    <property type="match status" value="1"/>
</dbReference>
<evidence type="ECO:0000313" key="8">
    <source>
        <dbReference type="Proteomes" id="UP000540989"/>
    </source>
</evidence>
<dbReference type="CDD" id="cd06170">
    <property type="entry name" value="LuxR_C_like"/>
    <property type="match status" value="1"/>
</dbReference>
<comment type="caution">
    <text evidence="7">The sequence shown here is derived from an EMBL/GenBank/DDBJ whole genome shotgun (WGS) entry which is preliminary data.</text>
</comment>
<evidence type="ECO:0000256" key="1">
    <source>
        <dbReference type="ARBA" id="ARBA00022553"/>
    </source>
</evidence>
<evidence type="ECO:0000313" key="7">
    <source>
        <dbReference type="EMBL" id="MBB5057756.1"/>
    </source>
</evidence>
<dbReference type="GO" id="GO:0003677">
    <property type="term" value="F:DNA binding"/>
    <property type="evidence" value="ECO:0007669"/>
    <property type="project" value="UniProtKB-KW"/>
</dbReference>
<feature type="domain" description="Response regulatory" evidence="6">
    <location>
        <begin position="39"/>
        <end position="154"/>
    </location>
</feature>
<organism evidence="7 8">
    <name type="scientific">Granulicella aggregans</name>
    <dbReference type="NCBI Taxonomy" id="474949"/>
    <lineage>
        <taxon>Bacteria</taxon>
        <taxon>Pseudomonadati</taxon>
        <taxon>Acidobacteriota</taxon>
        <taxon>Terriglobia</taxon>
        <taxon>Terriglobales</taxon>
        <taxon>Acidobacteriaceae</taxon>
        <taxon>Granulicella</taxon>
    </lineage>
</organism>
<dbReference type="PANTHER" id="PTHR43214:SF43">
    <property type="entry name" value="TWO-COMPONENT RESPONSE REGULATOR"/>
    <property type="match status" value="1"/>
</dbReference>
<accession>A0A7W7ZD59</accession>
<name>A0A7W7ZD59_9BACT</name>
<dbReference type="CDD" id="cd17535">
    <property type="entry name" value="REC_NarL-like"/>
    <property type="match status" value="1"/>
</dbReference>
<dbReference type="InterPro" id="IPR039420">
    <property type="entry name" value="WalR-like"/>
</dbReference>
<dbReference type="Pfam" id="PF00196">
    <property type="entry name" value="GerE"/>
    <property type="match status" value="1"/>
</dbReference>